<dbReference type="EMBL" id="BAABGN010000009">
    <property type="protein sequence ID" value="GAA4424947.1"/>
    <property type="molecule type" value="Genomic_DNA"/>
</dbReference>
<feature type="DNA-binding region" description="H-T-H motif" evidence="2">
    <location>
        <begin position="18"/>
        <end position="37"/>
    </location>
</feature>
<evidence type="ECO:0000313" key="4">
    <source>
        <dbReference type="EMBL" id="GAA4424947.1"/>
    </source>
</evidence>
<dbReference type="Pfam" id="PF00440">
    <property type="entry name" value="TetR_N"/>
    <property type="match status" value="1"/>
</dbReference>
<evidence type="ECO:0000256" key="1">
    <source>
        <dbReference type="ARBA" id="ARBA00023125"/>
    </source>
</evidence>
<evidence type="ECO:0000256" key="2">
    <source>
        <dbReference type="PROSITE-ProRule" id="PRU00335"/>
    </source>
</evidence>
<organism evidence="4 5">
    <name type="scientific">Georgenia halophila</name>
    <dbReference type="NCBI Taxonomy" id="620889"/>
    <lineage>
        <taxon>Bacteria</taxon>
        <taxon>Bacillati</taxon>
        <taxon>Actinomycetota</taxon>
        <taxon>Actinomycetes</taxon>
        <taxon>Micrococcales</taxon>
        <taxon>Bogoriellaceae</taxon>
        <taxon>Georgenia</taxon>
    </lineage>
</organism>
<gene>
    <name evidence="4" type="ORF">GCM10023169_22100</name>
</gene>
<dbReference type="SUPFAM" id="SSF46689">
    <property type="entry name" value="Homeodomain-like"/>
    <property type="match status" value="1"/>
</dbReference>
<comment type="caution">
    <text evidence="4">The sequence shown here is derived from an EMBL/GenBank/DDBJ whole genome shotgun (WGS) entry which is preliminary data.</text>
</comment>
<evidence type="ECO:0000313" key="5">
    <source>
        <dbReference type="Proteomes" id="UP001500622"/>
    </source>
</evidence>
<dbReference type="Gene3D" id="1.10.357.10">
    <property type="entry name" value="Tetracycline Repressor, domain 2"/>
    <property type="match status" value="1"/>
</dbReference>
<sequence length="185" mass="20002">MRAAAARLLIDKGPEAVTHRRVAVEAGVPIGSASYYFPGRDGLFQAAVEAAESLRVATARAYAERLTRRSRSARKTASHLVEALYAPHLEPDVVATRLAPMLEATRSRGTAPTMRASWPQLLDVFRTVLDKSGYSGVADEDVVLLRLTVDSGLLYATTAGAEDVLAYAVDQVARLLTRVVPRDEP</sequence>
<protein>
    <recommendedName>
        <fullName evidence="3">HTH tetR-type domain-containing protein</fullName>
    </recommendedName>
</protein>
<evidence type="ECO:0000259" key="3">
    <source>
        <dbReference type="PROSITE" id="PS50977"/>
    </source>
</evidence>
<dbReference type="PROSITE" id="PS50977">
    <property type="entry name" value="HTH_TETR_2"/>
    <property type="match status" value="1"/>
</dbReference>
<feature type="domain" description="HTH tetR-type" evidence="3">
    <location>
        <begin position="1"/>
        <end position="55"/>
    </location>
</feature>
<dbReference type="InterPro" id="IPR009057">
    <property type="entry name" value="Homeodomain-like_sf"/>
</dbReference>
<reference evidence="5" key="1">
    <citation type="journal article" date="2019" name="Int. J. Syst. Evol. Microbiol.">
        <title>The Global Catalogue of Microorganisms (GCM) 10K type strain sequencing project: providing services to taxonomists for standard genome sequencing and annotation.</title>
        <authorList>
            <consortium name="The Broad Institute Genomics Platform"/>
            <consortium name="The Broad Institute Genome Sequencing Center for Infectious Disease"/>
            <person name="Wu L."/>
            <person name="Ma J."/>
        </authorList>
    </citation>
    <scope>NUCLEOTIDE SEQUENCE [LARGE SCALE GENOMIC DNA]</scope>
    <source>
        <strain evidence="5">JCM 17810</strain>
    </source>
</reference>
<dbReference type="Proteomes" id="UP001500622">
    <property type="component" value="Unassembled WGS sequence"/>
</dbReference>
<name>A0ABP8L9T7_9MICO</name>
<proteinExistence type="predicted"/>
<dbReference type="InterPro" id="IPR001647">
    <property type="entry name" value="HTH_TetR"/>
</dbReference>
<keyword evidence="1 2" id="KW-0238">DNA-binding</keyword>
<keyword evidence="5" id="KW-1185">Reference proteome</keyword>
<accession>A0ABP8L9T7</accession>